<proteinExistence type="predicted"/>
<feature type="transmembrane region" description="Helical" evidence="7">
    <location>
        <begin position="421"/>
        <end position="448"/>
    </location>
</feature>
<dbReference type="CDD" id="cd17321">
    <property type="entry name" value="MFS_MMR_MDR_like"/>
    <property type="match status" value="1"/>
</dbReference>
<dbReference type="InterPro" id="IPR020846">
    <property type="entry name" value="MFS_dom"/>
</dbReference>
<accession>A0ABZ1GM40</accession>
<gene>
    <name evidence="9" type="ORF">OIE73_10800</name>
</gene>
<evidence type="ECO:0000313" key="10">
    <source>
        <dbReference type="Proteomes" id="UP001335325"/>
    </source>
</evidence>
<dbReference type="RefSeq" id="WP_326752373.1">
    <property type="nucleotide sequence ID" value="NZ_CP109134.1"/>
</dbReference>
<keyword evidence="5" id="KW-0046">Antibiotic resistance</keyword>
<dbReference type="PANTHER" id="PTHR42718:SF39">
    <property type="entry name" value="ACTINORHODIN TRANSPORTER-RELATED"/>
    <property type="match status" value="1"/>
</dbReference>
<evidence type="ECO:0000259" key="8">
    <source>
        <dbReference type="PROSITE" id="PS50850"/>
    </source>
</evidence>
<keyword evidence="10" id="KW-1185">Reference proteome</keyword>
<dbReference type="PANTHER" id="PTHR42718">
    <property type="entry name" value="MAJOR FACILITATOR SUPERFAMILY MULTIDRUG TRANSPORTER MFSC"/>
    <property type="match status" value="1"/>
</dbReference>
<evidence type="ECO:0000256" key="2">
    <source>
        <dbReference type="ARBA" id="ARBA00022692"/>
    </source>
</evidence>
<dbReference type="EMBL" id="CP109134">
    <property type="protein sequence ID" value="WSD06214.1"/>
    <property type="molecule type" value="Genomic_DNA"/>
</dbReference>
<dbReference type="GeneID" id="91543064"/>
<reference evidence="9 10" key="1">
    <citation type="submission" date="2022-10" db="EMBL/GenBank/DDBJ databases">
        <title>The complete genomes of actinobacterial strains from the NBC collection.</title>
        <authorList>
            <person name="Joergensen T.S."/>
            <person name="Alvarez Arevalo M."/>
            <person name="Sterndorff E.B."/>
            <person name="Faurdal D."/>
            <person name="Vuksanovic O."/>
            <person name="Mourched A.-S."/>
            <person name="Charusanti P."/>
            <person name="Shaw S."/>
            <person name="Blin K."/>
            <person name="Weber T."/>
        </authorList>
    </citation>
    <scope>NUCLEOTIDE SEQUENCE [LARGE SCALE GENOMIC DNA]</scope>
    <source>
        <strain evidence="9 10">NBC 01753</strain>
    </source>
</reference>
<dbReference type="Gene3D" id="1.20.1250.20">
    <property type="entry name" value="MFS general substrate transporter like domains"/>
    <property type="match status" value="1"/>
</dbReference>
<feature type="transmembrane region" description="Helical" evidence="7">
    <location>
        <begin position="293"/>
        <end position="318"/>
    </location>
</feature>
<feature type="transmembrane region" description="Helical" evidence="7">
    <location>
        <begin position="65"/>
        <end position="85"/>
    </location>
</feature>
<feature type="transmembrane region" description="Helical" evidence="7">
    <location>
        <begin position="223"/>
        <end position="240"/>
    </location>
</feature>
<dbReference type="SUPFAM" id="SSF103473">
    <property type="entry name" value="MFS general substrate transporter"/>
    <property type="match status" value="1"/>
</dbReference>
<dbReference type="InterPro" id="IPR011701">
    <property type="entry name" value="MFS"/>
</dbReference>
<evidence type="ECO:0000256" key="6">
    <source>
        <dbReference type="SAM" id="MobiDB-lite"/>
    </source>
</evidence>
<feature type="transmembrane region" description="Helical" evidence="7">
    <location>
        <begin position="29"/>
        <end position="53"/>
    </location>
</feature>
<evidence type="ECO:0000256" key="4">
    <source>
        <dbReference type="ARBA" id="ARBA00023136"/>
    </source>
</evidence>
<dbReference type="Pfam" id="PF07690">
    <property type="entry name" value="MFS_1"/>
    <property type="match status" value="1"/>
</dbReference>
<protein>
    <submittedName>
        <fullName evidence="9">MFS transporter</fullName>
    </submittedName>
</protein>
<feature type="region of interest" description="Disordered" evidence="6">
    <location>
        <begin position="489"/>
        <end position="511"/>
    </location>
</feature>
<organism evidence="9 10">
    <name type="scientific">Streptomyces hirsutus</name>
    <dbReference type="NCBI Taxonomy" id="35620"/>
    <lineage>
        <taxon>Bacteria</taxon>
        <taxon>Bacillati</taxon>
        <taxon>Actinomycetota</taxon>
        <taxon>Actinomycetes</taxon>
        <taxon>Kitasatosporales</taxon>
        <taxon>Streptomycetaceae</taxon>
        <taxon>Streptomyces</taxon>
    </lineage>
</organism>
<evidence type="ECO:0000256" key="7">
    <source>
        <dbReference type="SAM" id="Phobius"/>
    </source>
</evidence>
<keyword evidence="2 7" id="KW-0812">Transmembrane</keyword>
<feature type="transmembrane region" description="Helical" evidence="7">
    <location>
        <begin position="363"/>
        <end position="382"/>
    </location>
</feature>
<keyword evidence="4 7" id="KW-0472">Membrane</keyword>
<dbReference type="InterPro" id="IPR036259">
    <property type="entry name" value="MFS_trans_sf"/>
</dbReference>
<feature type="transmembrane region" description="Helical" evidence="7">
    <location>
        <begin position="189"/>
        <end position="211"/>
    </location>
</feature>
<name>A0ABZ1GM40_9ACTN</name>
<feature type="transmembrane region" description="Helical" evidence="7">
    <location>
        <begin position="126"/>
        <end position="147"/>
    </location>
</feature>
<feature type="transmembrane region" description="Helical" evidence="7">
    <location>
        <begin position="460"/>
        <end position="479"/>
    </location>
</feature>
<feature type="compositionally biased region" description="Low complexity" evidence="6">
    <location>
        <begin position="489"/>
        <end position="499"/>
    </location>
</feature>
<dbReference type="PRINTS" id="PR01036">
    <property type="entry name" value="TCRTETB"/>
</dbReference>
<feature type="transmembrane region" description="Helical" evidence="7">
    <location>
        <begin position="330"/>
        <end position="351"/>
    </location>
</feature>
<feature type="transmembrane region" description="Helical" evidence="7">
    <location>
        <begin position="97"/>
        <end position="120"/>
    </location>
</feature>
<evidence type="ECO:0000313" key="9">
    <source>
        <dbReference type="EMBL" id="WSD06214.1"/>
    </source>
</evidence>
<keyword evidence="3 7" id="KW-1133">Transmembrane helix</keyword>
<feature type="transmembrane region" description="Helical" evidence="7">
    <location>
        <begin position="154"/>
        <end position="177"/>
    </location>
</feature>
<feature type="domain" description="Major facilitator superfamily (MFS) profile" evidence="8">
    <location>
        <begin position="31"/>
        <end position="487"/>
    </location>
</feature>
<comment type="subcellular location">
    <subcellularLocation>
        <location evidence="1">Cell membrane</location>
        <topology evidence="1">Multi-pass membrane protein</topology>
    </subcellularLocation>
</comment>
<evidence type="ECO:0000256" key="1">
    <source>
        <dbReference type="ARBA" id="ARBA00004651"/>
    </source>
</evidence>
<feature type="transmembrane region" description="Helical" evidence="7">
    <location>
        <begin position="252"/>
        <end position="272"/>
    </location>
</feature>
<feature type="transmembrane region" description="Helical" evidence="7">
    <location>
        <begin position="388"/>
        <end position="409"/>
    </location>
</feature>
<dbReference type="Proteomes" id="UP001335325">
    <property type="component" value="Chromosome"/>
</dbReference>
<sequence length="511" mass="51677">MAATSSPTSSPDSEEAYVTTHPTVPRSSWLALGAVLLAGFLHTFDVTVVSIAAPSIQDGLGASDASVQWLLAGYSLAFALLLVTAGRLGDAYGRRPLVLWGIIAFTLASALCAAAPNAGVLVAARVLQGLSAALLAPQIAPVIILLFPKERRGAAFGVQAAVIAAATCSGPVLGGLLAHADLFGLGWRAVFLVNLPVGALALLLAAYGLPAERSARGARAPRLDLAGVAVATAGLLLLLVPLVQGRESGRPLLVMPLAVAGVVVLALLVPLQRRAERAGRIPLLAPGLFRDRAFPAGAAVNFLVMGAVASFFLVYVVHLQEGLGFTAKETGFALLPFALSAAFASAASVPLTGRLGRPMLECGALLMALGTGVLLWLTVAQGDGLRPVHILPGLVLCGAGMGLLSPPLYNITLSAMSRGGIGSASGVFSTFGQIGNAIGVAVVGTVFYGLAGGASGSVTAVGWALGCQLTLYVLALALLRLGLPRPAAVAGSAGSAPPAGRRPPVRERLPR</sequence>
<evidence type="ECO:0000256" key="5">
    <source>
        <dbReference type="ARBA" id="ARBA00023251"/>
    </source>
</evidence>
<evidence type="ECO:0000256" key="3">
    <source>
        <dbReference type="ARBA" id="ARBA00022989"/>
    </source>
</evidence>
<dbReference type="PROSITE" id="PS50850">
    <property type="entry name" value="MFS"/>
    <property type="match status" value="1"/>
</dbReference>
<dbReference type="Gene3D" id="1.20.1720.10">
    <property type="entry name" value="Multidrug resistance protein D"/>
    <property type="match status" value="1"/>
</dbReference>